<evidence type="ECO:0000256" key="2">
    <source>
        <dbReference type="ARBA" id="ARBA00023002"/>
    </source>
</evidence>
<sequence length="342" mass="36042">MLMRTHTETEILDAVIVGGGAAGLSAALVLGRARRSVAVIDSGKPRNAPAAHMHGFLSRDGMAPRELLAVVRSELQTYGVELTQDDVVDISWRGIEPGFVVELSGGTTLETRTVLVATGLRDSLPEIPGIQELWGQSVLHCPYCHAYEISDQPIGVLGGDAREMSLHQAFLLRQWSSDVTFFPDKISLTPDERARLAARGVTVADGSVSGLVCEKSKLKAVELDNGQLVARSALFVAPRFVPNDAHLTRLGCKTSPTGFVAVDRSGATSVPGIWGAGNVVDPRAQVINAAAAGSTAAIAINGYLVEQDVESALRSTEPEGGFSATVEQRVCELNGGSALHGL</sequence>
<dbReference type="InterPro" id="IPR023753">
    <property type="entry name" value="FAD/NAD-binding_dom"/>
</dbReference>
<dbReference type="PRINTS" id="PR00368">
    <property type="entry name" value="FADPNR"/>
</dbReference>
<dbReference type="InterPro" id="IPR050097">
    <property type="entry name" value="Ferredoxin-NADP_redctase_2"/>
</dbReference>
<dbReference type="InterPro" id="IPR036188">
    <property type="entry name" value="FAD/NAD-bd_sf"/>
</dbReference>
<evidence type="ECO:0000259" key="4">
    <source>
        <dbReference type="Pfam" id="PF07992"/>
    </source>
</evidence>
<evidence type="ECO:0000313" key="6">
    <source>
        <dbReference type="Proteomes" id="UP000230886"/>
    </source>
</evidence>
<feature type="domain" description="FAD/NAD(P)-binding" evidence="4">
    <location>
        <begin position="13"/>
        <end position="291"/>
    </location>
</feature>
<gene>
    <name evidence="5" type="ORF">CHR55_24625</name>
</gene>
<keyword evidence="1" id="KW-0285">Flavoprotein</keyword>
<reference evidence="5 6" key="1">
    <citation type="submission" date="2017-07" db="EMBL/GenBank/DDBJ databases">
        <title>Draft sequence of Rhodococcus enclensis 23b-28.</title>
        <authorList>
            <person name="Besaury L."/>
            <person name="Sancelme M."/>
            <person name="Amato P."/>
            <person name="Lallement A."/>
            <person name="Delort A.-M."/>
        </authorList>
    </citation>
    <scope>NUCLEOTIDE SEQUENCE [LARGE SCALE GENOMIC DNA]</scope>
    <source>
        <strain evidence="5 6">23b-28</strain>
    </source>
</reference>
<comment type="catalytic activity">
    <reaction evidence="3">
        <text>[thioredoxin]-dithiol + NADP(+) = [thioredoxin]-disulfide + NADPH + H(+)</text>
        <dbReference type="Rhea" id="RHEA:20345"/>
        <dbReference type="Rhea" id="RHEA-COMP:10698"/>
        <dbReference type="Rhea" id="RHEA-COMP:10700"/>
        <dbReference type="ChEBI" id="CHEBI:15378"/>
        <dbReference type="ChEBI" id="CHEBI:29950"/>
        <dbReference type="ChEBI" id="CHEBI:50058"/>
        <dbReference type="ChEBI" id="CHEBI:57783"/>
        <dbReference type="ChEBI" id="CHEBI:58349"/>
        <dbReference type="EC" id="1.8.1.9"/>
    </reaction>
</comment>
<dbReference type="EMBL" id="NOVD01000025">
    <property type="protein sequence ID" value="PCK24732.1"/>
    <property type="molecule type" value="Genomic_DNA"/>
</dbReference>
<keyword evidence="2" id="KW-0560">Oxidoreductase</keyword>
<dbReference type="AlphaFoldDB" id="A0A2A5J5U1"/>
<organism evidence="5 6">
    <name type="scientific">Rhodococcus qingshengii</name>
    <dbReference type="NCBI Taxonomy" id="334542"/>
    <lineage>
        <taxon>Bacteria</taxon>
        <taxon>Bacillati</taxon>
        <taxon>Actinomycetota</taxon>
        <taxon>Actinomycetes</taxon>
        <taxon>Mycobacteriales</taxon>
        <taxon>Nocardiaceae</taxon>
        <taxon>Rhodococcus</taxon>
        <taxon>Rhodococcus erythropolis group</taxon>
    </lineage>
</organism>
<evidence type="ECO:0000256" key="1">
    <source>
        <dbReference type="ARBA" id="ARBA00022630"/>
    </source>
</evidence>
<dbReference type="SUPFAM" id="SSF51905">
    <property type="entry name" value="FAD/NAD(P)-binding domain"/>
    <property type="match status" value="1"/>
</dbReference>
<proteinExistence type="predicted"/>
<comment type="caution">
    <text evidence="5">The sequence shown here is derived from an EMBL/GenBank/DDBJ whole genome shotgun (WGS) entry which is preliminary data.</text>
</comment>
<accession>A0A2A5J5U1</accession>
<dbReference type="PANTHER" id="PTHR48105">
    <property type="entry name" value="THIOREDOXIN REDUCTASE 1-RELATED-RELATED"/>
    <property type="match status" value="1"/>
</dbReference>
<dbReference type="Pfam" id="PF07992">
    <property type="entry name" value="Pyr_redox_2"/>
    <property type="match status" value="1"/>
</dbReference>
<dbReference type="Proteomes" id="UP000230886">
    <property type="component" value="Unassembled WGS sequence"/>
</dbReference>
<name>A0A2A5J5U1_RHOSG</name>
<dbReference type="Gene3D" id="3.50.50.60">
    <property type="entry name" value="FAD/NAD(P)-binding domain"/>
    <property type="match status" value="2"/>
</dbReference>
<protein>
    <submittedName>
        <fullName evidence="5">Thioredoxin reductase</fullName>
    </submittedName>
</protein>
<dbReference type="GO" id="GO:0004791">
    <property type="term" value="F:thioredoxin-disulfide reductase (NADPH) activity"/>
    <property type="evidence" value="ECO:0007669"/>
    <property type="project" value="UniProtKB-EC"/>
</dbReference>
<dbReference type="RefSeq" id="WP_099698294.1">
    <property type="nucleotide sequence ID" value="NZ_CP064920.1"/>
</dbReference>
<evidence type="ECO:0000313" key="5">
    <source>
        <dbReference type="EMBL" id="PCK24732.1"/>
    </source>
</evidence>
<dbReference type="PRINTS" id="PR00469">
    <property type="entry name" value="PNDRDTASEII"/>
</dbReference>
<evidence type="ECO:0000256" key="3">
    <source>
        <dbReference type="ARBA" id="ARBA00048132"/>
    </source>
</evidence>